<evidence type="ECO:0000256" key="4">
    <source>
        <dbReference type="ARBA" id="ARBA00023136"/>
    </source>
</evidence>
<feature type="transmembrane region" description="Helical" evidence="6">
    <location>
        <begin position="104"/>
        <end position="128"/>
    </location>
</feature>
<feature type="transmembrane region" description="Helical" evidence="6">
    <location>
        <begin position="202"/>
        <end position="220"/>
    </location>
</feature>
<protein>
    <submittedName>
        <fullName evidence="8">Sodium:calcium antiporter</fullName>
    </submittedName>
</protein>
<feature type="transmembrane region" description="Helical" evidence="6">
    <location>
        <begin position="271"/>
        <end position="290"/>
    </location>
</feature>
<feature type="transmembrane region" description="Helical" evidence="6">
    <location>
        <begin position="46"/>
        <end position="67"/>
    </location>
</feature>
<comment type="caution">
    <text evidence="8">The sequence shown here is derived from an EMBL/GenBank/DDBJ whole genome shotgun (WGS) entry which is preliminary data.</text>
</comment>
<feature type="transmembrane region" description="Helical" evidence="6">
    <location>
        <begin position="73"/>
        <end position="92"/>
    </location>
</feature>
<comment type="subcellular location">
    <subcellularLocation>
        <location evidence="1">Membrane</location>
        <topology evidence="1">Multi-pass membrane protein</topology>
    </subcellularLocation>
</comment>
<evidence type="ECO:0000313" key="9">
    <source>
        <dbReference type="Proteomes" id="UP001501822"/>
    </source>
</evidence>
<keyword evidence="9" id="KW-1185">Reference proteome</keyword>
<evidence type="ECO:0000313" key="8">
    <source>
        <dbReference type="EMBL" id="GAA0336168.1"/>
    </source>
</evidence>
<dbReference type="InterPro" id="IPR044880">
    <property type="entry name" value="NCX_ion-bd_dom_sf"/>
</dbReference>
<feature type="transmembrane region" description="Helical" evidence="6">
    <location>
        <begin position="232"/>
        <end position="250"/>
    </location>
</feature>
<feature type="transmembrane region" description="Helical" evidence="6">
    <location>
        <begin position="140"/>
        <end position="158"/>
    </location>
</feature>
<keyword evidence="2 6" id="KW-0812">Transmembrane</keyword>
<organism evidence="8 9">
    <name type="scientific">Actinoallomurus spadix</name>
    <dbReference type="NCBI Taxonomy" id="79912"/>
    <lineage>
        <taxon>Bacteria</taxon>
        <taxon>Bacillati</taxon>
        <taxon>Actinomycetota</taxon>
        <taxon>Actinomycetes</taxon>
        <taxon>Streptosporangiales</taxon>
        <taxon>Thermomonosporaceae</taxon>
        <taxon>Actinoallomurus</taxon>
    </lineage>
</organism>
<dbReference type="EMBL" id="BAAABM010000017">
    <property type="protein sequence ID" value="GAA0336168.1"/>
    <property type="molecule type" value="Genomic_DNA"/>
</dbReference>
<accession>A0ABN0WFT8</accession>
<feature type="transmembrane region" description="Helical" evidence="6">
    <location>
        <begin position="6"/>
        <end position="25"/>
    </location>
</feature>
<evidence type="ECO:0000256" key="2">
    <source>
        <dbReference type="ARBA" id="ARBA00022692"/>
    </source>
</evidence>
<proteinExistence type="predicted"/>
<evidence type="ECO:0000256" key="3">
    <source>
        <dbReference type="ARBA" id="ARBA00022989"/>
    </source>
</evidence>
<reference evidence="8 9" key="1">
    <citation type="journal article" date="2019" name="Int. J. Syst. Evol. Microbiol.">
        <title>The Global Catalogue of Microorganisms (GCM) 10K type strain sequencing project: providing services to taxonomists for standard genome sequencing and annotation.</title>
        <authorList>
            <consortium name="The Broad Institute Genomics Platform"/>
            <consortium name="The Broad Institute Genome Sequencing Center for Infectious Disease"/>
            <person name="Wu L."/>
            <person name="Ma J."/>
        </authorList>
    </citation>
    <scope>NUCLEOTIDE SEQUENCE [LARGE SCALE GENOMIC DNA]</scope>
    <source>
        <strain evidence="8 9">JCM 3146</strain>
    </source>
</reference>
<feature type="domain" description="Sodium/calcium exchanger membrane region" evidence="7">
    <location>
        <begin position="9"/>
        <end position="127"/>
    </location>
</feature>
<evidence type="ECO:0000256" key="6">
    <source>
        <dbReference type="SAM" id="Phobius"/>
    </source>
</evidence>
<feature type="transmembrane region" description="Helical" evidence="6">
    <location>
        <begin position="302"/>
        <end position="321"/>
    </location>
</feature>
<feature type="region of interest" description="Disordered" evidence="5">
    <location>
        <begin position="168"/>
        <end position="195"/>
    </location>
</feature>
<feature type="domain" description="Sodium/calcium exchanger membrane region" evidence="7">
    <location>
        <begin position="204"/>
        <end position="342"/>
    </location>
</feature>
<evidence type="ECO:0000256" key="5">
    <source>
        <dbReference type="SAM" id="MobiDB-lite"/>
    </source>
</evidence>
<keyword evidence="3 6" id="KW-1133">Transmembrane helix</keyword>
<evidence type="ECO:0000256" key="1">
    <source>
        <dbReference type="ARBA" id="ARBA00004141"/>
    </source>
</evidence>
<evidence type="ECO:0000259" key="7">
    <source>
        <dbReference type="Pfam" id="PF01699"/>
    </source>
</evidence>
<keyword evidence="4 6" id="KW-0472">Membrane</keyword>
<dbReference type="InterPro" id="IPR004837">
    <property type="entry name" value="NaCa_Exmemb"/>
</dbReference>
<dbReference type="Gene3D" id="1.20.1420.30">
    <property type="entry name" value="NCX, central ion-binding region"/>
    <property type="match status" value="1"/>
</dbReference>
<dbReference type="Pfam" id="PF01699">
    <property type="entry name" value="Na_Ca_ex"/>
    <property type="match status" value="2"/>
</dbReference>
<dbReference type="RefSeq" id="WP_252807224.1">
    <property type="nucleotide sequence ID" value="NZ_BAAABM010000017.1"/>
</dbReference>
<gene>
    <name evidence="8" type="ORF">GCM10010151_27250</name>
</gene>
<sequence>MGDLPSLVLLVLFLLSAGIIWYAGIRLSDTTDVLSERMHLGSALGGLILLAVATNLPEAAITVSAALSHHLDVAVGNILGGIAAQTVVLVILDVAGTGGAPLTYVAASLSLVLEGALVVAVLAVVVMGTQLPGDLAFARLGPASLLIAVVWMAGLLLLRRAGRGLPWHEGGDAPDTQPERKGHSKTKKEAQATSSGIGTRRAALVFGVAAIATLVAGVVIERSGEELFGRLGMSGVAFGATVLAAATALPEISTGLTSVRMGDHQLAISDIFGGNAFLPVLFLAATLISGRPVLPDAHRSDIYLTALGSLLTLVYMAGLIFRPRRDRLRMGVDSRTVLALYALGIAGLPAIGG</sequence>
<name>A0ABN0WFT8_9ACTN</name>
<dbReference type="Proteomes" id="UP001501822">
    <property type="component" value="Unassembled WGS sequence"/>
</dbReference>